<dbReference type="AlphaFoldDB" id="X0Z4G8"/>
<evidence type="ECO:0000313" key="3">
    <source>
        <dbReference type="EMBL" id="GAG55328.1"/>
    </source>
</evidence>
<feature type="domain" description="PPM-type phosphatase" evidence="2">
    <location>
        <begin position="5"/>
        <end position="224"/>
    </location>
</feature>
<comment type="caution">
    <text evidence="3">The sequence shown here is derived from an EMBL/GenBank/DDBJ whole genome shotgun (WGS) entry which is preliminary data.</text>
</comment>
<accession>X0Z4G8</accession>
<evidence type="ECO:0000256" key="1">
    <source>
        <dbReference type="ARBA" id="ARBA00022801"/>
    </source>
</evidence>
<reference evidence="3" key="1">
    <citation type="journal article" date="2014" name="Front. Microbiol.">
        <title>High frequency of phylogenetically diverse reductive dehalogenase-homologous genes in deep subseafloor sedimentary metagenomes.</title>
        <authorList>
            <person name="Kawai M."/>
            <person name="Futagami T."/>
            <person name="Toyoda A."/>
            <person name="Takaki Y."/>
            <person name="Nishi S."/>
            <person name="Hori S."/>
            <person name="Arai W."/>
            <person name="Tsubouchi T."/>
            <person name="Morono Y."/>
            <person name="Uchiyama I."/>
            <person name="Ito T."/>
            <person name="Fujiyama A."/>
            <person name="Inagaki F."/>
            <person name="Takami H."/>
        </authorList>
    </citation>
    <scope>NUCLEOTIDE SEQUENCE</scope>
    <source>
        <strain evidence="3">Expedition CK06-06</strain>
    </source>
</reference>
<dbReference type="InterPro" id="IPR052016">
    <property type="entry name" value="Bact_Sigma-Reg"/>
</dbReference>
<evidence type="ECO:0000259" key="2">
    <source>
        <dbReference type="SMART" id="SM00331"/>
    </source>
</evidence>
<proteinExistence type="predicted"/>
<dbReference type="SUPFAM" id="SSF81606">
    <property type="entry name" value="PP2C-like"/>
    <property type="match status" value="1"/>
</dbReference>
<dbReference type="GO" id="GO:0016791">
    <property type="term" value="F:phosphatase activity"/>
    <property type="evidence" value="ECO:0007669"/>
    <property type="project" value="TreeGrafter"/>
</dbReference>
<protein>
    <recommendedName>
        <fullName evidence="2">PPM-type phosphatase domain-containing protein</fullName>
    </recommendedName>
</protein>
<dbReference type="SMART" id="SM00331">
    <property type="entry name" value="PP2C_SIG"/>
    <property type="match status" value="1"/>
</dbReference>
<name>X0Z4G8_9ZZZZ</name>
<feature type="non-terminal residue" evidence="3">
    <location>
        <position position="1"/>
    </location>
</feature>
<dbReference type="Pfam" id="PF07228">
    <property type="entry name" value="SpoIIE"/>
    <property type="match status" value="1"/>
</dbReference>
<sequence length="226" mass="25320">HSPRVPGFGVAAFNLPCYECCGDFYDYFVIDDINTSFTISDAEGKGLPAALYAFQLKSYLQACFELTKNPLEVITRLNRFLSKVTERHLTFATLFLGILNHEECSFTYVSAGHSYPLLIKESGSPVFLREGNNPILGIDTNARYTEKGHIHLEKGDVLILYTDGITDAANEKGERLGEEGLITIAAKHRSLNAQDIIKTIAREVKNYSGTKRQFDDITLIVIKRYD</sequence>
<dbReference type="InterPro" id="IPR036457">
    <property type="entry name" value="PPM-type-like_dom_sf"/>
</dbReference>
<dbReference type="EMBL" id="BART01005933">
    <property type="protein sequence ID" value="GAG55328.1"/>
    <property type="molecule type" value="Genomic_DNA"/>
</dbReference>
<gene>
    <name evidence="3" type="ORF">S01H4_13467</name>
</gene>
<dbReference type="PANTHER" id="PTHR43156:SF2">
    <property type="entry name" value="STAGE II SPORULATION PROTEIN E"/>
    <property type="match status" value="1"/>
</dbReference>
<dbReference type="PANTHER" id="PTHR43156">
    <property type="entry name" value="STAGE II SPORULATION PROTEIN E-RELATED"/>
    <property type="match status" value="1"/>
</dbReference>
<dbReference type="Gene3D" id="3.60.40.10">
    <property type="entry name" value="PPM-type phosphatase domain"/>
    <property type="match status" value="1"/>
</dbReference>
<organism evidence="3">
    <name type="scientific">marine sediment metagenome</name>
    <dbReference type="NCBI Taxonomy" id="412755"/>
    <lineage>
        <taxon>unclassified sequences</taxon>
        <taxon>metagenomes</taxon>
        <taxon>ecological metagenomes</taxon>
    </lineage>
</organism>
<keyword evidence="1" id="KW-0378">Hydrolase</keyword>
<dbReference type="InterPro" id="IPR001932">
    <property type="entry name" value="PPM-type_phosphatase-like_dom"/>
</dbReference>